<feature type="region of interest" description="Disordered" evidence="11">
    <location>
        <begin position="627"/>
        <end position="659"/>
    </location>
</feature>
<dbReference type="OrthoDB" id="4473401at2759"/>
<dbReference type="EMBL" id="CANHGI010000005">
    <property type="protein sequence ID" value="CAI5450323.1"/>
    <property type="molecule type" value="Genomic_DNA"/>
</dbReference>
<dbReference type="SMART" id="SM00131">
    <property type="entry name" value="KU"/>
    <property type="match status" value="15"/>
</dbReference>
<feature type="domain" description="BPTI/Kunitz inhibitor" evidence="13">
    <location>
        <begin position="524"/>
        <end position="585"/>
    </location>
</feature>
<dbReference type="FunFam" id="2.10.25.10:FF:000038">
    <property type="entry name" value="Fibrillin 2"/>
    <property type="match status" value="1"/>
</dbReference>
<keyword evidence="15" id="KW-1185">Reference proteome</keyword>
<feature type="region of interest" description="Disordered" evidence="11">
    <location>
        <begin position="1676"/>
        <end position="1698"/>
    </location>
</feature>
<dbReference type="FunFam" id="4.10.410.10:FF:000028">
    <property type="entry name" value="CBN-MEC-1 protein"/>
    <property type="match status" value="2"/>
</dbReference>
<name>A0A9P1N427_9PELO</name>
<keyword evidence="6" id="KW-0732">Signal</keyword>
<dbReference type="InterPro" id="IPR002223">
    <property type="entry name" value="Kunitz_BPTI"/>
</dbReference>
<dbReference type="PROSITE" id="PS01186">
    <property type="entry name" value="EGF_2"/>
    <property type="match status" value="1"/>
</dbReference>
<keyword evidence="3 10" id="KW-0245">EGF-like domain</keyword>
<evidence type="ECO:0000256" key="11">
    <source>
        <dbReference type="SAM" id="MobiDB-lite"/>
    </source>
</evidence>
<evidence type="ECO:0000259" key="12">
    <source>
        <dbReference type="PROSITE" id="PS50026"/>
    </source>
</evidence>
<dbReference type="GO" id="GO:0005509">
    <property type="term" value="F:calcium ion binding"/>
    <property type="evidence" value="ECO:0007669"/>
    <property type="project" value="InterPro"/>
</dbReference>
<evidence type="ECO:0000256" key="5">
    <source>
        <dbReference type="ARBA" id="ARBA00022690"/>
    </source>
</evidence>
<evidence type="ECO:0000256" key="9">
    <source>
        <dbReference type="ARBA" id="ARBA00023157"/>
    </source>
</evidence>
<feature type="domain" description="BPTI/Kunitz inhibitor" evidence="13">
    <location>
        <begin position="1614"/>
        <end position="1665"/>
    </location>
</feature>
<evidence type="ECO:0000256" key="7">
    <source>
        <dbReference type="ARBA" id="ARBA00022737"/>
    </source>
</evidence>
<dbReference type="CDD" id="cd21630">
    <property type="entry name" value="Kunitz_TAP-like"/>
    <property type="match status" value="3"/>
</dbReference>
<dbReference type="InterPro" id="IPR050098">
    <property type="entry name" value="TFPI/VKTCI-like"/>
</dbReference>
<feature type="compositionally biased region" description="Polar residues" evidence="11">
    <location>
        <begin position="694"/>
        <end position="712"/>
    </location>
</feature>
<dbReference type="FunFam" id="4.10.410.10:FF:000026">
    <property type="entry name" value="Serine protease inhibitor, putative"/>
    <property type="match status" value="1"/>
</dbReference>
<protein>
    <submittedName>
        <fullName evidence="14">Uncharacterized protein</fullName>
    </submittedName>
</protein>
<feature type="region of interest" description="Disordered" evidence="11">
    <location>
        <begin position="445"/>
        <end position="479"/>
    </location>
</feature>
<organism evidence="14 15">
    <name type="scientific">Caenorhabditis angaria</name>
    <dbReference type="NCBI Taxonomy" id="860376"/>
    <lineage>
        <taxon>Eukaryota</taxon>
        <taxon>Metazoa</taxon>
        <taxon>Ecdysozoa</taxon>
        <taxon>Nematoda</taxon>
        <taxon>Chromadorea</taxon>
        <taxon>Rhabditida</taxon>
        <taxon>Rhabditina</taxon>
        <taxon>Rhabditomorpha</taxon>
        <taxon>Rhabditoidea</taxon>
        <taxon>Rhabditidae</taxon>
        <taxon>Peloderinae</taxon>
        <taxon>Caenorhabditis</taxon>
    </lineage>
</organism>
<dbReference type="InterPro" id="IPR018097">
    <property type="entry name" value="EGF_Ca-bd_CS"/>
</dbReference>
<feature type="compositionally biased region" description="Polar residues" evidence="11">
    <location>
        <begin position="460"/>
        <end position="472"/>
    </location>
</feature>
<comment type="subcellular location">
    <subcellularLocation>
        <location evidence="1">Secreted</location>
    </subcellularLocation>
</comment>
<evidence type="ECO:0000256" key="10">
    <source>
        <dbReference type="PROSITE-ProRule" id="PRU00076"/>
    </source>
</evidence>
<keyword evidence="5" id="KW-0646">Protease inhibitor</keyword>
<feature type="domain" description="BPTI/Kunitz inhibitor" evidence="13">
    <location>
        <begin position="1412"/>
        <end position="1469"/>
    </location>
</feature>
<gene>
    <name evidence="14" type="ORF">CAMP_LOCUS12960</name>
</gene>
<feature type="domain" description="BPTI/Kunitz inhibitor" evidence="13">
    <location>
        <begin position="1137"/>
        <end position="1193"/>
    </location>
</feature>
<dbReference type="SUPFAM" id="SSF57362">
    <property type="entry name" value="BPTI-like"/>
    <property type="match status" value="15"/>
</dbReference>
<dbReference type="SUPFAM" id="SSF57196">
    <property type="entry name" value="EGF/Laminin"/>
    <property type="match status" value="1"/>
</dbReference>
<feature type="domain" description="BPTI/Kunitz inhibitor" evidence="13">
    <location>
        <begin position="365"/>
        <end position="425"/>
    </location>
</feature>
<dbReference type="GO" id="GO:0005615">
    <property type="term" value="C:extracellular space"/>
    <property type="evidence" value="ECO:0007669"/>
    <property type="project" value="TreeGrafter"/>
</dbReference>
<dbReference type="Gene3D" id="2.10.25.10">
    <property type="entry name" value="Laminin"/>
    <property type="match status" value="1"/>
</dbReference>
<dbReference type="Pfam" id="PF07645">
    <property type="entry name" value="EGF_CA"/>
    <property type="match status" value="1"/>
</dbReference>
<keyword evidence="4" id="KW-0800">Toxin</keyword>
<dbReference type="CDD" id="cd00054">
    <property type="entry name" value="EGF_CA"/>
    <property type="match status" value="1"/>
</dbReference>
<evidence type="ECO:0000256" key="2">
    <source>
        <dbReference type="ARBA" id="ARBA00022525"/>
    </source>
</evidence>
<sequence length="1830" mass="208364">MQFLMENIDFWQEIGDFFPSTLANAINNCFAIIMTRKSTIANDSLLRFWKLPHASATSKNHFFSGCGGNSNRFMRRAHCRNRCVKNPHKNSTSTSPNSNFLELKQHRRTLTTTSTTEVSSTRSEITSTTMEPWTQAFPVKKIEFLKSNLCTDCDPLFGTCNDGVCGCMKGFRSLGKVCIDLNECDNGAICGDNARCVNTVGSYTCECDSGFQVDGRCKIGPEACQDEFDVNLTEEDCNHGKQELRYYYDSVTASCKRFFYGGCKTTSRNFFADLQTCDVLCVSLQRDYLASAHHFKIDLLTSPASLAEPDKPLSVEDWPLRPVTVRAPLNLDFGPSYRLGGLEKMKEAQKAEKIVKEITPGLDICSTPLDPTLREECLSADWVERFFWNSEFSECEPFWYDNSCDPRDKAAKNFFENFDACKSTCSGNLKTSETSETYILPTDEATTSTPATTSVDVSKDQNPVITSTHPAQTSSSVEVVETSKDQDPEFVQVENWEGLVDERISQKSEKIEKVEIVHRGSEVCHVEFNQNLRNECKTGDWTEYFYWNLEIQDCEAFWYDKSCLLPKFAPNQNLFENFEKCQESCKKPAKKDDEKGPETTATVPLPYKQDDPLNIIFANAIKPEESSLLPDKLPGNHETNFGAKNIEDQNSEDQTSTTKFDRLKYMAEFRKRLLALPEDFKTTSATPSEAPKVSVTTSEAPATSETPATSSEAPVRPSEAPASTRFLGDLCDEPLHPKLEEDCKNDNWEIRWFFNTDRGACKSFWYGGCEVESRNFFTDHANCRHACAHKYQASEFQTKISIPPGDLTTSPPFHKDRLTTSIKLTYPHSEDLFPTHTNSYQISEDPDRRFPAPEPPKHLALVSEGTKSSSEPSFYSHIDKVILDLKTGEHTAFQKPEEFVRRVESSSNAFVKYSIDASEITQILGGEHRSINDACDDEYDPKWDEDCLGDEWVIRSYWNSTTNSCKSFWYGGCQTSSRNIWFDREACQMACRHKLGKIDESPLTPSDIAATLSSTTKKREISDSEIFKQDLDQQLANIKKSHENREDLKFSKIVDHPVTVAAECLEPFNYSLAEPCKNGGKFENRFYFDKDSRSCRMFWKSEGCLGGDAKMSNNFADLETCQWKCEGRHPQPAGKSCLEKFDLGYLEDCRHGEFTNRFYFDHDRKKCVAFHWGGCQSKSQNFFTDMGLCQDLCENPPRELTQSCLEPFDTKYEQTCGNDLHQQYYYFDQISGICKMFWFGNCKGENQNIYSTLEACQWICERKREERKPAMCADKFDPKYTESCGEGKWTEKWYFEQSTGECHEFWWDGCTSPSQNIFPDQKSCTSNCQHPGFEISSKLATQEESKFRCLEPVEIGSCQETYPAFYYDKIGKTCRPFAYSGCGGNYNRFLTLSQCEGLCYGFNSMNEAEFDCHLQLHIGYGKNDENCIAQAGFRFYYDRSYGKCSQMWYLGCGGNANNFYTYESCQRTCSLSNYPQLELERKPRASSEVCFESPGDKGNCARNASEIALSRWTYQSAKCVKFSYTGCGGNRNRFATEDLCTKTCGGLLKSNDPRICSFHPDTGPCNQLHYQWFYNQTRGTCDQFLYGGCDGNPNRFDSFEICQKACELTGKDPCMDKLDRGKWCSSMSNMYYYNKNSKKCKGFHYTGCGKSGNIFTSLEDCQRKCEGRYIRAALPEPAASSKKKSSKSKTPEGYSGIKPVPKSPMIRHINLNAQNQTYFKSEAQWMDYNICYGYRYNVSGPDTKLMVHLCVIGGRNECISESFGSTDGEEFCQVLRPFLRGPHLYSWYFGLDTQRPRFILNRPETGLWQPKNETMAAILLLKANNCHDIC</sequence>
<feature type="domain" description="EGF-like" evidence="12">
    <location>
        <begin position="180"/>
        <end position="218"/>
    </location>
</feature>
<feature type="compositionally biased region" description="Low complexity" evidence="11">
    <location>
        <begin position="445"/>
        <end position="456"/>
    </location>
</feature>
<evidence type="ECO:0000256" key="8">
    <source>
        <dbReference type="ARBA" id="ARBA00022900"/>
    </source>
</evidence>
<dbReference type="PROSITE" id="PS00280">
    <property type="entry name" value="BPTI_KUNITZ_1"/>
    <property type="match status" value="2"/>
</dbReference>
<evidence type="ECO:0000313" key="14">
    <source>
        <dbReference type="EMBL" id="CAI5450323.1"/>
    </source>
</evidence>
<feature type="domain" description="BPTI/Kunitz inhibitor" evidence="13">
    <location>
        <begin position="1490"/>
        <end position="1544"/>
    </location>
</feature>
<dbReference type="SMART" id="SM00179">
    <property type="entry name" value="EGF_CA"/>
    <property type="match status" value="1"/>
</dbReference>
<comment type="caution">
    <text evidence="10">Lacks conserved residue(s) required for the propagation of feature annotation.</text>
</comment>
<dbReference type="SMART" id="SM00181">
    <property type="entry name" value="EGF"/>
    <property type="match status" value="2"/>
</dbReference>
<keyword evidence="8" id="KW-0722">Serine protease inhibitor</keyword>
<keyword evidence="7" id="KW-0677">Repeat</keyword>
<evidence type="ECO:0000256" key="6">
    <source>
        <dbReference type="ARBA" id="ARBA00022729"/>
    </source>
</evidence>
<dbReference type="PANTHER" id="PTHR10083:SF217">
    <property type="entry name" value="BOOPHILIN-H2"/>
    <property type="match status" value="1"/>
</dbReference>
<dbReference type="InterPro" id="IPR020901">
    <property type="entry name" value="Prtase_inh_Kunz-CS"/>
</dbReference>
<dbReference type="InterPro" id="IPR001881">
    <property type="entry name" value="EGF-like_Ca-bd_dom"/>
</dbReference>
<dbReference type="PRINTS" id="PR00759">
    <property type="entry name" value="BASICPTASE"/>
</dbReference>
<dbReference type="Proteomes" id="UP001152747">
    <property type="component" value="Unassembled WGS sequence"/>
</dbReference>
<feature type="domain" description="BPTI/Kunitz inhibitor" evidence="13">
    <location>
        <begin position="935"/>
        <end position="991"/>
    </location>
</feature>
<evidence type="ECO:0000256" key="4">
    <source>
        <dbReference type="ARBA" id="ARBA00022656"/>
    </source>
</evidence>
<feature type="domain" description="BPTI/Kunitz inhibitor" evidence="13">
    <location>
        <begin position="1064"/>
        <end position="1125"/>
    </location>
</feature>
<feature type="domain" description="BPTI/Kunitz inhibitor" evidence="13">
    <location>
        <begin position="1556"/>
        <end position="1606"/>
    </location>
</feature>
<proteinExistence type="predicted"/>
<dbReference type="InterPro" id="IPR000152">
    <property type="entry name" value="EGF-type_Asp/Asn_hydroxyl_site"/>
</dbReference>
<evidence type="ECO:0000259" key="13">
    <source>
        <dbReference type="PROSITE" id="PS50279"/>
    </source>
</evidence>
<dbReference type="Gene3D" id="4.10.410.10">
    <property type="entry name" value="Pancreatic trypsin inhibitor Kunitz domain"/>
    <property type="match status" value="15"/>
</dbReference>
<dbReference type="GO" id="GO:0004867">
    <property type="term" value="F:serine-type endopeptidase inhibitor activity"/>
    <property type="evidence" value="ECO:0007669"/>
    <property type="project" value="UniProtKB-KW"/>
</dbReference>
<feature type="domain" description="BPTI/Kunitz inhibitor" evidence="13">
    <location>
        <begin position="224"/>
        <end position="281"/>
    </location>
</feature>
<keyword evidence="2" id="KW-0964">Secreted</keyword>
<evidence type="ECO:0000313" key="15">
    <source>
        <dbReference type="Proteomes" id="UP001152747"/>
    </source>
</evidence>
<feature type="domain" description="BPTI/Kunitz inhibitor" evidence="13">
    <location>
        <begin position="1272"/>
        <end position="1328"/>
    </location>
</feature>
<feature type="domain" description="BPTI/Kunitz inhibitor" evidence="13">
    <location>
        <begin position="1349"/>
        <end position="1399"/>
    </location>
</feature>
<reference evidence="14" key="1">
    <citation type="submission" date="2022-11" db="EMBL/GenBank/DDBJ databases">
        <authorList>
            <person name="Kikuchi T."/>
        </authorList>
    </citation>
    <scope>NUCLEOTIDE SEQUENCE</scope>
    <source>
        <strain evidence="14">PS1010</strain>
    </source>
</reference>
<dbReference type="PROSITE" id="PS00010">
    <property type="entry name" value="ASX_HYDROXYL"/>
    <property type="match status" value="1"/>
</dbReference>
<dbReference type="InterPro" id="IPR049883">
    <property type="entry name" value="NOTCH1_EGF-like"/>
</dbReference>
<keyword evidence="9" id="KW-1015">Disulfide bond</keyword>
<dbReference type="PANTHER" id="PTHR10083">
    <property type="entry name" value="KUNITZ-TYPE PROTEASE INHIBITOR-RELATED"/>
    <property type="match status" value="1"/>
</dbReference>
<feature type="domain" description="BPTI/Kunitz inhibitor" evidence="13">
    <location>
        <begin position="731"/>
        <end position="787"/>
    </location>
</feature>
<dbReference type="InterPro" id="IPR000742">
    <property type="entry name" value="EGF"/>
</dbReference>
<dbReference type="PROSITE" id="PS50026">
    <property type="entry name" value="EGF_3"/>
    <property type="match status" value="1"/>
</dbReference>
<comment type="caution">
    <text evidence="14">The sequence shown here is derived from an EMBL/GenBank/DDBJ whole genome shotgun (WGS) entry which is preliminary data.</text>
</comment>
<feature type="region of interest" description="Disordered" evidence="11">
    <location>
        <begin position="680"/>
        <end position="724"/>
    </location>
</feature>
<feature type="domain" description="BPTI/Kunitz inhibitor" evidence="13">
    <location>
        <begin position="1204"/>
        <end position="1260"/>
    </location>
</feature>
<evidence type="ECO:0000256" key="1">
    <source>
        <dbReference type="ARBA" id="ARBA00004613"/>
    </source>
</evidence>
<dbReference type="PROSITE" id="PS50279">
    <property type="entry name" value="BPTI_KUNITZ_2"/>
    <property type="match status" value="14"/>
</dbReference>
<evidence type="ECO:0000256" key="3">
    <source>
        <dbReference type="ARBA" id="ARBA00022536"/>
    </source>
</evidence>
<dbReference type="InterPro" id="IPR036880">
    <property type="entry name" value="Kunitz_BPTI_sf"/>
</dbReference>
<accession>A0A9P1N427</accession>
<dbReference type="Pfam" id="PF00014">
    <property type="entry name" value="Kunitz_BPTI"/>
    <property type="match status" value="13"/>
</dbReference>
<dbReference type="PROSITE" id="PS01187">
    <property type="entry name" value="EGF_CA"/>
    <property type="match status" value="1"/>
</dbReference>
<dbReference type="CDD" id="cd00109">
    <property type="entry name" value="Kunitz-type"/>
    <property type="match status" value="7"/>
</dbReference>